<dbReference type="PRINTS" id="PR00420">
    <property type="entry name" value="RNGMNOXGNASE"/>
</dbReference>
<dbReference type="Proteomes" id="UP000063699">
    <property type="component" value="Chromosome"/>
</dbReference>
<dbReference type="Gene3D" id="3.50.50.60">
    <property type="entry name" value="FAD/NAD(P)-binding domain"/>
    <property type="match status" value="1"/>
</dbReference>
<reference evidence="2 3" key="1">
    <citation type="submission" date="2015-07" db="EMBL/GenBank/DDBJ databases">
        <title>Genome sequencing of Kibdelosporangium phytohabitans.</title>
        <authorList>
            <person name="Qin S."/>
            <person name="Xing K."/>
        </authorList>
    </citation>
    <scope>NUCLEOTIDE SEQUENCE [LARGE SCALE GENOMIC DNA]</scope>
    <source>
        <strain evidence="2 3">KLBMP1111</strain>
    </source>
</reference>
<dbReference type="SUPFAM" id="SSF51905">
    <property type="entry name" value="FAD/NAD(P)-binding domain"/>
    <property type="match status" value="1"/>
</dbReference>
<proteinExistence type="predicted"/>
<name>A0A0N9I962_9PSEU</name>
<protein>
    <submittedName>
        <fullName evidence="2">FAD-dependent oxidoreductase</fullName>
    </submittedName>
</protein>
<evidence type="ECO:0000313" key="2">
    <source>
        <dbReference type="EMBL" id="ALG11289.1"/>
    </source>
</evidence>
<dbReference type="GO" id="GO:0071949">
    <property type="term" value="F:FAD binding"/>
    <property type="evidence" value="ECO:0007669"/>
    <property type="project" value="InterPro"/>
</dbReference>
<dbReference type="AlphaFoldDB" id="A0A0N9I962"/>
<feature type="domain" description="FAD-binding" evidence="1">
    <location>
        <begin position="2"/>
        <end position="332"/>
    </location>
</feature>
<dbReference type="OrthoDB" id="3356051at2"/>
<evidence type="ECO:0000259" key="1">
    <source>
        <dbReference type="Pfam" id="PF01494"/>
    </source>
</evidence>
<evidence type="ECO:0000313" key="3">
    <source>
        <dbReference type="Proteomes" id="UP000063699"/>
    </source>
</evidence>
<dbReference type="InterPro" id="IPR036188">
    <property type="entry name" value="FAD/NAD-bd_sf"/>
</dbReference>
<dbReference type="PANTHER" id="PTHR46865">
    <property type="entry name" value="OXIDOREDUCTASE-RELATED"/>
    <property type="match status" value="1"/>
</dbReference>
<dbReference type="Pfam" id="PF01494">
    <property type="entry name" value="FAD_binding_3"/>
    <property type="match status" value="1"/>
</dbReference>
<sequence length="387" mass="41643">MRVVVCGAGIAGLTLANRLADRHDVTVLEKAPGPRPQGYMIDFFGPGYDAADKMGLLPALKSVGYRVSEAAYVDETGRRRAGLPFDTFAKAVDGNLVSIMRPDLEGVLREHLPGTVELCFGTSITHIEPSPGGVTVTLSDSRTIDADLLVGADGIHSAVRAMAFGNVESLRYLGFHTGAYVFDNPAVHAQVGDRFCLTDTVGKQFGFYALRDGRVAAFTVHRTPDATMPPDPVAAIRETYADLGWVVPQALESCPDASDVYYDQVAQTVLPTWSNDRVVLIGDACHAVSLLAGQGASLGMAGAYLLAAQLNKTASVPQALSTYEDLWRPIVEEKQQVARDGARWFLPASENHLRIRRAAMRLARVPGFTRYLAATIVGKTTAVIKQL</sequence>
<dbReference type="KEGG" id="kphy:AOZ06_34355"/>
<dbReference type="InterPro" id="IPR002938">
    <property type="entry name" value="FAD-bd"/>
</dbReference>
<dbReference type="InterPro" id="IPR051704">
    <property type="entry name" value="FAD_aromatic-hydroxylase"/>
</dbReference>
<dbReference type="PANTHER" id="PTHR46865:SF8">
    <property type="entry name" value="POSSIBLE OXIDOREDUCTASE"/>
    <property type="match status" value="1"/>
</dbReference>
<dbReference type="RefSeq" id="WP_054293190.1">
    <property type="nucleotide sequence ID" value="NZ_CP012752.1"/>
</dbReference>
<dbReference type="STRING" id="860235.AOZ06_34355"/>
<accession>A0A0N9I962</accession>
<dbReference type="EMBL" id="CP012752">
    <property type="protein sequence ID" value="ALG11289.1"/>
    <property type="molecule type" value="Genomic_DNA"/>
</dbReference>
<organism evidence="2 3">
    <name type="scientific">Kibdelosporangium phytohabitans</name>
    <dbReference type="NCBI Taxonomy" id="860235"/>
    <lineage>
        <taxon>Bacteria</taxon>
        <taxon>Bacillati</taxon>
        <taxon>Actinomycetota</taxon>
        <taxon>Actinomycetes</taxon>
        <taxon>Pseudonocardiales</taxon>
        <taxon>Pseudonocardiaceae</taxon>
        <taxon>Kibdelosporangium</taxon>
    </lineage>
</organism>
<gene>
    <name evidence="2" type="ORF">AOZ06_34355</name>
</gene>
<keyword evidence="3" id="KW-1185">Reference proteome</keyword>